<protein>
    <submittedName>
        <fullName evidence="1">Uncharacterized protein</fullName>
    </submittedName>
</protein>
<dbReference type="EMBL" id="AFFY01000004">
    <property type="protein sequence ID" value="EHH01734.1"/>
    <property type="molecule type" value="Genomic_DNA"/>
</dbReference>
<comment type="caution">
    <text evidence="1">The sequence shown here is derived from an EMBL/GenBank/DDBJ whole genome shotgun (WGS) entry which is preliminary data.</text>
</comment>
<proteinExistence type="predicted"/>
<evidence type="ECO:0000313" key="1">
    <source>
        <dbReference type="EMBL" id="EHH01734.1"/>
    </source>
</evidence>
<dbReference type="Proteomes" id="UP000003598">
    <property type="component" value="Unassembled WGS sequence"/>
</dbReference>
<gene>
    <name evidence="1" type="ORF">HMPREF9441_00383</name>
</gene>
<organism evidence="1 2">
    <name type="scientific">Paraprevotella clara YIT 11840</name>
    <dbReference type="NCBI Taxonomy" id="762968"/>
    <lineage>
        <taxon>Bacteria</taxon>
        <taxon>Pseudomonadati</taxon>
        <taxon>Bacteroidota</taxon>
        <taxon>Bacteroidia</taxon>
        <taxon>Bacteroidales</taxon>
        <taxon>Prevotellaceae</taxon>
        <taxon>Paraprevotella</taxon>
    </lineage>
</organism>
<dbReference type="STRING" id="762968.HMPREF9441_00383"/>
<evidence type="ECO:0000313" key="2">
    <source>
        <dbReference type="Proteomes" id="UP000003598"/>
    </source>
</evidence>
<reference evidence="1 2" key="1">
    <citation type="submission" date="2011-03" db="EMBL/GenBank/DDBJ databases">
        <authorList>
            <person name="Weinstock G."/>
            <person name="Sodergren E."/>
            <person name="Clifton S."/>
            <person name="Fulton L."/>
            <person name="Fulton B."/>
            <person name="Courtney L."/>
            <person name="Fronick C."/>
            <person name="Harrison M."/>
            <person name="Strong C."/>
            <person name="Farmer C."/>
            <person name="Delahaunty K."/>
            <person name="Markovic C."/>
            <person name="Hall O."/>
            <person name="Minx P."/>
            <person name="Tomlinson C."/>
            <person name="Mitreva M."/>
            <person name="Hou S."/>
            <person name="Chen J."/>
            <person name="Wollam A."/>
            <person name="Pepin K.H."/>
            <person name="Johnson M."/>
            <person name="Bhonagiri V."/>
            <person name="Zhang X."/>
            <person name="Suruliraj S."/>
            <person name="Warren W."/>
            <person name="Chinwalla A."/>
            <person name="Mardis E.R."/>
            <person name="Wilson R.K."/>
        </authorList>
    </citation>
    <scope>NUCLEOTIDE SEQUENCE [LARGE SCALE GENOMIC DNA]</scope>
    <source>
        <strain evidence="1 2">YIT 11840</strain>
    </source>
</reference>
<name>G5SM11_9BACT</name>
<sequence>MENLRGLFFVTPCRQLTRVYNRLRQATISAPTFSNGHIV</sequence>
<accession>G5SM11</accession>
<dbReference type="AlphaFoldDB" id="G5SM11"/>
<keyword evidence="2" id="KW-1185">Reference proteome</keyword>
<dbReference type="HOGENOM" id="CLU_3313976_0_0_10"/>